<dbReference type="OrthoDB" id="9787541at2"/>
<keyword evidence="6 7" id="KW-0472">Membrane</keyword>
<evidence type="ECO:0000256" key="5">
    <source>
        <dbReference type="ARBA" id="ARBA00022989"/>
    </source>
</evidence>
<dbReference type="Pfam" id="PF00528">
    <property type="entry name" value="BPD_transp_1"/>
    <property type="match status" value="1"/>
</dbReference>
<evidence type="ECO:0000256" key="6">
    <source>
        <dbReference type="ARBA" id="ARBA00023136"/>
    </source>
</evidence>
<keyword evidence="4 7" id="KW-0812">Transmembrane</keyword>
<dbReference type="CDD" id="cd06261">
    <property type="entry name" value="TM_PBP2"/>
    <property type="match status" value="1"/>
</dbReference>
<feature type="transmembrane region" description="Helical" evidence="7">
    <location>
        <begin position="95"/>
        <end position="119"/>
    </location>
</feature>
<evidence type="ECO:0000256" key="4">
    <source>
        <dbReference type="ARBA" id="ARBA00022692"/>
    </source>
</evidence>
<dbReference type="Gene3D" id="1.10.3720.10">
    <property type="entry name" value="MetI-like"/>
    <property type="match status" value="1"/>
</dbReference>
<dbReference type="AlphaFoldDB" id="A0A368Y7M7"/>
<dbReference type="RefSeq" id="WP_114351932.1">
    <property type="nucleotide sequence ID" value="NZ_QPJJ01000003.1"/>
</dbReference>
<evidence type="ECO:0000256" key="3">
    <source>
        <dbReference type="ARBA" id="ARBA00022475"/>
    </source>
</evidence>
<evidence type="ECO:0000313" key="10">
    <source>
        <dbReference type="Proteomes" id="UP000252585"/>
    </source>
</evidence>
<evidence type="ECO:0000259" key="8">
    <source>
        <dbReference type="PROSITE" id="PS50928"/>
    </source>
</evidence>
<keyword evidence="10" id="KW-1185">Reference proteome</keyword>
<dbReference type="Proteomes" id="UP000252585">
    <property type="component" value="Unassembled WGS sequence"/>
</dbReference>
<name>A0A368Y7M7_9BACI</name>
<proteinExistence type="inferred from homology"/>
<feature type="transmembrane region" description="Helical" evidence="7">
    <location>
        <begin position="286"/>
        <end position="309"/>
    </location>
</feature>
<keyword evidence="3" id="KW-1003">Cell membrane</keyword>
<dbReference type="PROSITE" id="PS50928">
    <property type="entry name" value="ABC_TM1"/>
    <property type="match status" value="1"/>
</dbReference>
<dbReference type="SUPFAM" id="SSF161098">
    <property type="entry name" value="MetI-like"/>
    <property type="match status" value="1"/>
</dbReference>
<dbReference type="InterPro" id="IPR035906">
    <property type="entry name" value="MetI-like_sf"/>
</dbReference>
<dbReference type="GO" id="GO:0005886">
    <property type="term" value="C:plasma membrane"/>
    <property type="evidence" value="ECO:0007669"/>
    <property type="project" value="UniProtKB-SubCell"/>
</dbReference>
<accession>A0A368Y7M7</accession>
<comment type="similarity">
    <text evidence="7">Belongs to the binding-protein-dependent transport system permease family.</text>
</comment>
<evidence type="ECO:0000256" key="7">
    <source>
        <dbReference type="RuleBase" id="RU363032"/>
    </source>
</evidence>
<gene>
    <name evidence="9" type="ORF">DFR57_103113</name>
</gene>
<evidence type="ECO:0000313" key="9">
    <source>
        <dbReference type="EMBL" id="RCW74817.1"/>
    </source>
</evidence>
<feature type="transmembrane region" description="Helical" evidence="7">
    <location>
        <begin position="33"/>
        <end position="60"/>
    </location>
</feature>
<feature type="transmembrane region" description="Helical" evidence="7">
    <location>
        <begin position="131"/>
        <end position="151"/>
    </location>
</feature>
<protein>
    <submittedName>
        <fullName evidence="9">Carbohydrate ABC transporter membrane protein 1 (CUT1 family)</fullName>
    </submittedName>
</protein>
<keyword evidence="2 7" id="KW-0813">Transport</keyword>
<comment type="subcellular location">
    <subcellularLocation>
        <location evidence="1 7">Cell membrane</location>
        <topology evidence="1 7">Multi-pass membrane protein</topology>
    </subcellularLocation>
</comment>
<feature type="transmembrane region" description="Helical" evidence="7">
    <location>
        <begin position="180"/>
        <end position="203"/>
    </location>
</feature>
<feature type="domain" description="ABC transmembrane type-1" evidence="8">
    <location>
        <begin position="94"/>
        <end position="307"/>
    </location>
</feature>
<feature type="transmembrane region" description="Helical" evidence="7">
    <location>
        <begin position="240"/>
        <end position="261"/>
    </location>
</feature>
<organism evidence="9 10">
    <name type="scientific">Saliterribacillus persicus</name>
    <dbReference type="NCBI Taxonomy" id="930114"/>
    <lineage>
        <taxon>Bacteria</taxon>
        <taxon>Bacillati</taxon>
        <taxon>Bacillota</taxon>
        <taxon>Bacilli</taxon>
        <taxon>Bacillales</taxon>
        <taxon>Bacillaceae</taxon>
        <taxon>Saliterribacillus</taxon>
    </lineage>
</organism>
<dbReference type="GO" id="GO:0055085">
    <property type="term" value="P:transmembrane transport"/>
    <property type="evidence" value="ECO:0007669"/>
    <property type="project" value="InterPro"/>
</dbReference>
<dbReference type="InterPro" id="IPR051393">
    <property type="entry name" value="ABC_transporter_permease"/>
</dbReference>
<reference evidence="9 10" key="1">
    <citation type="submission" date="2018-07" db="EMBL/GenBank/DDBJ databases">
        <title>Genomic Encyclopedia of Type Strains, Phase IV (KMG-IV): sequencing the most valuable type-strain genomes for metagenomic binning, comparative biology and taxonomic classification.</title>
        <authorList>
            <person name="Goeker M."/>
        </authorList>
    </citation>
    <scope>NUCLEOTIDE SEQUENCE [LARGE SCALE GENOMIC DNA]</scope>
    <source>
        <strain evidence="9 10">DSM 27696</strain>
    </source>
</reference>
<dbReference type="InterPro" id="IPR000515">
    <property type="entry name" value="MetI-like"/>
</dbReference>
<comment type="caution">
    <text evidence="9">The sequence shown here is derived from an EMBL/GenBank/DDBJ whole genome shotgun (WGS) entry which is preliminary data.</text>
</comment>
<keyword evidence="5 7" id="KW-1133">Transmembrane helix</keyword>
<dbReference type="PANTHER" id="PTHR30193:SF37">
    <property type="entry name" value="INNER MEMBRANE ABC TRANSPORTER PERMEASE PROTEIN YCJO"/>
    <property type="match status" value="1"/>
</dbReference>
<evidence type="ECO:0000256" key="2">
    <source>
        <dbReference type="ARBA" id="ARBA00022448"/>
    </source>
</evidence>
<evidence type="ECO:0000256" key="1">
    <source>
        <dbReference type="ARBA" id="ARBA00004651"/>
    </source>
</evidence>
<dbReference type="EMBL" id="QPJJ01000003">
    <property type="protein sequence ID" value="RCW74817.1"/>
    <property type="molecule type" value="Genomic_DNA"/>
</dbReference>
<sequence length="317" mass="35791">MASKTFTTSEELKETPKKLKRMRKSKIEKSENIIGFLFVSPMILGISVIVLFPIVAAFILSFADWKFVTSIDQLKWVGFDNFVALSSDEKFIKSVINNAIFILTVPITMLCALFLAVIIDKNVYLKSYFKVAFFMPYISSVVAIAVVWQVLFHPSQGPINQVLMTFGIQNPPTWISDPSFALISLMIIHIWISIGFSLIVYIAGLQSIPKELYEAADIDGANSWYKFRNITFPLISPTSFFLLITGIIASFKVFDLIAVLTKGGPLNSTTMLVWHLYERAFIDLDVGYASAIAVVLFLFVFTITIVQWLGQKKWVNY</sequence>
<dbReference type="PANTHER" id="PTHR30193">
    <property type="entry name" value="ABC TRANSPORTER PERMEASE PROTEIN"/>
    <property type="match status" value="1"/>
</dbReference>